<name>A0A1S4ELC7_DIACI</name>
<dbReference type="AlphaFoldDB" id="A0A1S4ELC7"/>
<evidence type="ECO:0000256" key="2">
    <source>
        <dbReference type="ARBA" id="ARBA00010663"/>
    </source>
</evidence>
<reference evidence="14" key="2">
    <citation type="submission" date="2023-07" db="UniProtKB">
        <authorList>
            <consortium name="RefSeq"/>
        </authorList>
    </citation>
    <scope>IDENTIFICATION</scope>
</reference>
<keyword evidence="6 10" id="KW-0472">Membrane</keyword>
<dbReference type="PRINTS" id="PR00237">
    <property type="entry name" value="GPCRRHODOPSN"/>
</dbReference>
<dbReference type="GO" id="GO:0005886">
    <property type="term" value="C:plasma membrane"/>
    <property type="evidence" value="ECO:0007669"/>
    <property type="project" value="TreeGrafter"/>
</dbReference>
<evidence type="ECO:0000256" key="1">
    <source>
        <dbReference type="ARBA" id="ARBA00004141"/>
    </source>
</evidence>
<keyword evidence="7 12" id="KW-0675">Receptor</keyword>
<proteinExistence type="evidence at transcript level"/>
<evidence type="ECO:0000256" key="3">
    <source>
        <dbReference type="ARBA" id="ARBA00022692"/>
    </source>
</evidence>
<dbReference type="PANTHER" id="PTHR24238">
    <property type="entry name" value="G-PROTEIN COUPLED RECEPTOR"/>
    <property type="match status" value="1"/>
</dbReference>
<evidence type="ECO:0000259" key="11">
    <source>
        <dbReference type="PROSITE" id="PS50262"/>
    </source>
</evidence>
<comment type="subcellular location">
    <subcellularLocation>
        <location evidence="1">Membrane</location>
        <topology evidence="1">Multi-pass membrane protein</topology>
    </subcellularLocation>
</comment>
<feature type="compositionally biased region" description="Low complexity" evidence="9">
    <location>
        <begin position="419"/>
        <end position="430"/>
    </location>
</feature>
<protein>
    <submittedName>
        <fullName evidence="14">Cholecystokinin receptor type A-like</fullName>
    </submittedName>
    <submittedName>
        <fullName evidence="12">Neuropeptide receptor</fullName>
    </submittedName>
</protein>
<dbReference type="GeneID" id="103517357"/>
<feature type="transmembrane region" description="Helical" evidence="10">
    <location>
        <begin position="299"/>
        <end position="317"/>
    </location>
</feature>
<evidence type="ECO:0000256" key="7">
    <source>
        <dbReference type="ARBA" id="ARBA00023170"/>
    </source>
</evidence>
<dbReference type="Pfam" id="PF00001">
    <property type="entry name" value="7tm_1"/>
    <property type="match status" value="1"/>
</dbReference>
<keyword evidence="4 10" id="KW-1133">Transmembrane helix</keyword>
<feature type="transmembrane region" description="Helical" evidence="10">
    <location>
        <begin position="147"/>
        <end position="169"/>
    </location>
</feature>
<evidence type="ECO:0000256" key="5">
    <source>
        <dbReference type="ARBA" id="ARBA00023040"/>
    </source>
</evidence>
<dbReference type="PaxDb" id="121845-A0A1S4ELC7"/>
<accession>A0A2U9PG78</accession>
<dbReference type="PROSITE" id="PS50262">
    <property type="entry name" value="G_PROTEIN_RECEP_F1_2"/>
    <property type="match status" value="1"/>
</dbReference>
<dbReference type="EMBL" id="MG550201">
    <property type="protein sequence ID" value="AWT50635.1"/>
    <property type="molecule type" value="mRNA"/>
</dbReference>
<dbReference type="InterPro" id="IPR017452">
    <property type="entry name" value="GPCR_Rhodpsn_7TM"/>
</dbReference>
<evidence type="ECO:0000313" key="12">
    <source>
        <dbReference type="EMBL" id="AWT50635.1"/>
    </source>
</evidence>
<dbReference type="InterPro" id="IPR000276">
    <property type="entry name" value="GPCR_Rhodpsn"/>
</dbReference>
<dbReference type="GO" id="GO:0008188">
    <property type="term" value="F:neuropeptide receptor activity"/>
    <property type="evidence" value="ECO:0007669"/>
    <property type="project" value="TreeGrafter"/>
</dbReference>
<evidence type="ECO:0000256" key="9">
    <source>
        <dbReference type="SAM" id="MobiDB-lite"/>
    </source>
</evidence>
<feature type="transmembrane region" description="Helical" evidence="10">
    <location>
        <begin position="35"/>
        <end position="62"/>
    </location>
</feature>
<keyword evidence="3 10" id="KW-0812">Transmembrane</keyword>
<dbReference type="KEGG" id="dci:103517357"/>
<gene>
    <name evidence="14" type="primary">LOC103517357</name>
</gene>
<sequence length="438" mass="50341">MDGSKYYESLAEGMKSQNFTIDFTKPHIKPTLLNVYVFFIILYGVTILSGVALNIFAIYHIIVERLFRDATCGYFINIALADIIKCMFVLPITLMVTLVQNWTWGSFLCYFLPMLQDIPLHSTMLSFVMIAFDRYKFLKRPLNPRLPVFVFATGTWLSALCIVLPYPIYTTYIDLGTHHPILKGLGLCVGNLTDDMREYMRFTFFLTYVTPLIGIIYLYVKMSKILTDQGGPLPVVIYESRHRTDSGVSSTCYADYSLRGQCTRDSSSQFRLRGASNGNHFDMYEAELDMKKELRTQKYMTSIVTIFAICLGPLMIISRLAKLTMLETYENSVRIDLAFITLIWVAFFPTISTPVLFLSWRMNRLTKERLKTYFRLSTRRKLLDTVEYRGEEEEALNGSSCTTVETQPKFQPSGGDLHYSPSKKSQYKSSRPFPNRGS</sequence>
<comment type="similarity">
    <text evidence="2">Belongs to the G-protein coupled receptor 1 family.</text>
</comment>
<feature type="domain" description="G-protein coupled receptors family 1 profile" evidence="11">
    <location>
        <begin position="53"/>
        <end position="357"/>
    </location>
</feature>
<keyword evidence="8" id="KW-0807">Transducer</keyword>
<dbReference type="Proteomes" id="UP000079169">
    <property type="component" value="Unplaced"/>
</dbReference>
<dbReference type="CDD" id="cd00637">
    <property type="entry name" value="7tm_classA_rhodopsin-like"/>
    <property type="match status" value="1"/>
</dbReference>
<reference evidence="12" key="1">
    <citation type="submission" date="2017-11" db="EMBL/GenBank/DDBJ databases">
        <title>Characterization and expression profiling of neuropeptides and their receptors in the Asian Citrus Psyllid, Diaphorina citri.</title>
        <authorList>
            <person name="Wang Z."/>
            <person name="Zeng X."/>
        </authorList>
    </citation>
    <scope>NUCLEOTIDE SEQUENCE</scope>
</reference>
<dbReference type="Gene3D" id="1.20.1070.10">
    <property type="entry name" value="Rhodopsin 7-helix transmembrane proteins"/>
    <property type="match status" value="1"/>
</dbReference>
<dbReference type="RefSeq" id="XP_017302917.2">
    <property type="nucleotide sequence ID" value="XM_017447428.2"/>
</dbReference>
<evidence type="ECO:0000256" key="8">
    <source>
        <dbReference type="ARBA" id="ARBA00023224"/>
    </source>
</evidence>
<dbReference type="SUPFAM" id="SSF81321">
    <property type="entry name" value="Family A G protein-coupled receptor-like"/>
    <property type="match status" value="1"/>
</dbReference>
<feature type="transmembrane region" description="Helical" evidence="10">
    <location>
        <begin position="337"/>
        <end position="360"/>
    </location>
</feature>
<accession>A0A1S4ELC7</accession>
<evidence type="ECO:0000313" key="13">
    <source>
        <dbReference type="Proteomes" id="UP000079169"/>
    </source>
</evidence>
<organism evidence="14">
    <name type="scientific">Diaphorina citri</name>
    <name type="common">Asian citrus psyllid</name>
    <dbReference type="NCBI Taxonomy" id="121845"/>
    <lineage>
        <taxon>Eukaryota</taxon>
        <taxon>Metazoa</taxon>
        <taxon>Ecdysozoa</taxon>
        <taxon>Arthropoda</taxon>
        <taxon>Hexapoda</taxon>
        <taxon>Insecta</taxon>
        <taxon>Pterygota</taxon>
        <taxon>Neoptera</taxon>
        <taxon>Paraneoptera</taxon>
        <taxon>Hemiptera</taxon>
        <taxon>Sternorrhyncha</taxon>
        <taxon>Psylloidea</taxon>
        <taxon>Psyllidae</taxon>
        <taxon>Diaphorininae</taxon>
        <taxon>Diaphorina</taxon>
    </lineage>
</organism>
<feature type="transmembrane region" description="Helical" evidence="10">
    <location>
        <begin position="118"/>
        <end position="135"/>
    </location>
</feature>
<evidence type="ECO:0000256" key="10">
    <source>
        <dbReference type="SAM" id="Phobius"/>
    </source>
</evidence>
<evidence type="ECO:0000313" key="14">
    <source>
        <dbReference type="RefSeq" id="XP_017302917.2"/>
    </source>
</evidence>
<feature type="transmembrane region" description="Helical" evidence="10">
    <location>
        <begin position="199"/>
        <end position="220"/>
    </location>
</feature>
<feature type="transmembrane region" description="Helical" evidence="10">
    <location>
        <begin position="74"/>
        <end position="98"/>
    </location>
</feature>
<keyword evidence="13" id="KW-1185">Reference proteome</keyword>
<dbReference type="PANTHER" id="PTHR24238:SF69">
    <property type="entry name" value="G-PROTEIN COUPLED RECEPTOR 165"/>
    <property type="match status" value="1"/>
</dbReference>
<evidence type="ECO:0000256" key="6">
    <source>
        <dbReference type="ARBA" id="ARBA00023136"/>
    </source>
</evidence>
<keyword evidence="5" id="KW-0297">G-protein coupled receptor</keyword>
<evidence type="ECO:0000256" key="4">
    <source>
        <dbReference type="ARBA" id="ARBA00022989"/>
    </source>
</evidence>
<feature type="region of interest" description="Disordered" evidence="9">
    <location>
        <begin position="396"/>
        <end position="438"/>
    </location>
</feature>
<feature type="compositionally biased region" description="Polar residues" evidence="9">
    <location>
        <begin position="397"/>
        <end position="410"/>
    </location>
</feature>